<dbReference type="Gene3D" id="3.30.70.3290">
    <property type="match status" value="1"/>
</dbReference>
<keyword evidence="2" id="KW-0597">Phosphoprotein</keyword>
<evidence type="ECO:0000259" key="6">
    <source>
        <dbReference type="PROSITE" id="PS50075"/>
    </source>
</evidence>
<dbReference type="GO" id="GO:0004315">
    <property type="term" value="F:3-oxoacyl-[acyl-carrier-protein] synthase activity"/>
    <property type="evidence" value="ECO:0007669"/>
    <property type="project" value="InterPro"/>
</dbReference>
<dbReference type="InterPro" id="IPR020841">
    <property type="entry name" value="PKS_Beta-ketoAc_synthase_dom"/>
</dbReference>
<dbReference type="SMART" id="SM00827">
    <property type="entry name" value="PKS_AT"/>
    <property type="match status" value="1"/>
</dbReference>
<keyword evidence="3" id="KW-0808">Transferase</keyword>
<evidence type="ECO:0000313" key="10">
    <source>
        <dbReference type="Proteomes" id="UP001186944"/>
    </source>
</evidence>
<dbReference type="SMART" id="SM00822">
    <property type="entry name" value="PKS_KR"/>
    <property type="match status" value="1"/>
</dbReference>
<dbReference type="InterPro" id="IPR009081">
    <property type="entry name" value="PP-bd_ACP"/>
</dbReference>
<organism evidence="9 10">
    <name type="scientific">Pinctada imbricata</name>
    <name type="common">Atlantic pearl-oyster</name>
    <name type="synonym">Pinctada martensii</name>
    <dbReference type="NCBI Taxonomy" id="66713"/>
    <lineage>
        <taxon>Eukaryota</taxon>
        <taxon>Metazoa</taxon>
        <taxon>Spiralia</taxon>
        <taxon>Lophotrochozoa</taxon>
        <taxon>Mollusca</taxon>
        <taxon>Bivalvia</taxon>
        <taxon>Autobranchia</taxon>
        <taxon>Pteriomorphia</taxon>
        <taxon>Pterioida</taxon>
        <taxon>Pterioidea</taxon>
        <taxon>Pteriidae</taxon>
        <taxon>Pinctada</taxon>
    </lineage>
</organism>
<evidence type="ECO:0000313" key="9">
    <source>
        <dbReference type="EMBL" id="KAK3100043.1"/>
    </source>
</evidence>
<gene>
    <name evidence="9" type="ORF">FSP39_013817</name>
</gene>
<dbReference type="Pfam" id="PF08659">
    <property type="entry name" value="KR"/>
    <property type="match status" value="1"/>
</dbReference>
<feature type="region of interest" description="C-terminal hotdog fold" evidence="4">
    <location>
        <begin position="1018"/>
        <end position="1163"/>
    </location>
</feature>
<dbReference type="InterPro" id="IPR042104">
    <property type="entry name" value="PKS_dehydratase_sf"/>
</dbReference>
<dbReference type="PROSITE" id="PS52004">
    <property type="entry name" value="KS3_2"/>
    <property type="match status" value="1"/>
</dbReference>
<dbReference type="Pfam" id="PF00109">
    <property type="entry name" value="ketoacyl-synt"/>
    <property type="match status" value="1"/>
</dbReference>
<dbReference type="InterPro" id="IPR032821">
    <property type="entry name" value="PKS_assoc"/>
</dbReference>
<dbReference type="InterPro" id="IPR036291">
    <property type="entry name" value="NAD(P)-bd_dom_sf"/>
</dbReference>
<dbReference type="FunFam" id="3.40.47.10:FF:000019">
    <property type="entry name" value="Polyketide synthase type I"/>
    <property type="match status" value="1"/>
</dbReference>
<dbReference type="InterPro" id="IPR016035">
    <property type="entry name" value="Acyl_Trfase/lysoPLipase"/>
</dbReference>
<dbReference type="Gene3D" id="3.40.47.10">
    <property type="match status" value="1"/>
</dbReference>
<accession>A0AA88Y7S2</accession>
<feature type="domain" description="PKS/mFAS DH" evidence="8">
    <location>
        <begin position="886"/>
        <end position="1163"/>
    </location>
</feature>
<dbReference type="Pfam" id="PF00698">
    <property type="entry name" value="Acyl_transf_1"/>
    <property type="match status" value="1"/>
</dbReference>
<dbReference type="SUPFAM" id="SSF51735">
    <property type="entry name" value="NAD(P)-binding Rossmann-fold domains"/>
    <property type="match status" value="1"/>
</dbReference>
<dbReference type="PANTHER" id="PTHR43775">
    <property type="entry name" value="FATTY ACID SYNTHASE"/>
    <property type="match status" value="1"/>
</dbReference>
<evidence type="ECO:0000259" key="8">
    <source>
        <dbReference type="PROSITE" id="PS52019"/>
    </source>
</evidence>
<dbReference type="InterPro" id="IPR050091">
    <property type="entry name" value="PKS_NRPS_Biosynth_Enz"/>
</dbReference>
<dbReference type="PANTHER" id="PTHR43775:SF37">
    <property type="entry name" value="SI:DKEY-61P9.11"/>
    <property type="match status" value="1"/>
</dbReference>
<dbReference type="Gene3D" id="3.40.50.720">
    <property type="entry name" value="NAD(P)-binding Rossmann-like Domain"/>
    <property type="match status" value="1"/>
</dbReference>
<dbReference type="CDD" id="cd00833">
    <property type="entry name" value="PKS"/>
    <property type="match status" value="1"/>
</dbReference>
<dbReference type="GO" id="GO:0004312">
    <property type="term" value="F:fatty acid synthase activity"/>
    <property type="evidence" value="ECO:0007669"/>
    <property type="project" value="TreeGrafter"/>
</dbReference>
<keyword evidence="10" id="KW-1185">Reference proteome</keyword>
<dbReference type="Pfam" id="PF14765">
    <property type="entry name" value="PS-DH"/>
    <property type="match status" value="1"/>
</dbReference>
<dbReference type="InterPro" id="IPR036736">
    <property type="entry name" value="ACP-like_sf"/>
</dbReference>
<keyword evidence="1" id="KW-0596">Phosphopantetheine</keyword>
<dbReference type="Pfam" id="PF02801">
    <property type="entry name" value="Ketoacyl-synt_C"/>
    <property type="match status" value="1"/>
</dbReference>
<evidence type="ECO:0000256" key="3">
    <source>
        <dbReference type="ARBA" id="ARBA00022679"/>
    </source>
</evidence>
<dbReference type="Gene3D" id="3.30.559.10">
    <property type="entry name" value="Chloramphenicol acetyltransferase-like domain"/>
    <property type="match status" value="1"/>
</dbReference>
<dbReference type="Proteomes" id="UP001186944">
    <property type="component" value="Unassembled WGS sequence"/>
</dbReference>
<dbReference type="SUPFAM" id="SSF47336">
    <property type="entry name" value="ACP-like"/>
    <property type="match status" value="1"/>
</dbReference>
<dbReference type="InterPro" id="IPR014031">
    <property type="entry name" value="Ketoacyl_synth_C"/>
</dbReference>
<dbReference type="Gene3D" id="3.40.366.10">
    <property type="entry name" value="Malonyl-Coenzyme A Acyl Carrier Protein, domain 2"/>
    <property type="match status" value="1"/>
</dbReference>
<dbReference type="InterPro" id="IPR014030">
    <property type="entry name" value="Ketoacyl_synth_N"/>
</dbReference>
<dbReference type="SUPFAM" id="SSF53901">
    <property type="entry name" value="Thiolase-like"/>
    <property type="match status" value="1"/>
</dbReference>
<dbReference type="InterPro" id="IPR049900">
    <property type="entry name" value="PKS_mFAS_DH"/>
</dbReference>
<dbReference type="PROSITE" id="PS50075">
    <property type="entry name" value="CARRIER"/>
    <property type="match status" value="1"/>
</dbReference>
<evidence type="ECO:0000256" key="2">
    <source>
        <dbReference type="ARBA" id="ARBA00022553"/>
    </source>
</evidence>
<evidence type="ECO:0000256" key="4">
    <source>
        <dbReference type="PROSITE-ProRule" id="PRU01363"/>
    </source>
</evidence>
<feature type="domain" description="Ketosynthase family 3 (KS3)" evidence="7">
    <location>
        <begin position="3"/>
        <end position="427"/>
    </location>
</feature>
<dbReference type="Gene3D" id="3.30.559.30">
    <property type="entry name" value="Nonribosomal peptide synthetase, condensation domain"/>
    <property type="match status" value="1"/>
</dbReference>
<dbReference type="InterPro" id="IPR014043">
    <property type="entry name" value="Acyl_transferase_dom"/>
</dbReference>
<dbReference type="Pfam" id="PF00550">
    <property type="entry name" value="PP-binding"/>
    <property type="match status" value="1"/>
</dbReference>
<dbReference type="InterPro" id="IPR018201">
    <property type="entry name" value="Ketoacyl_synth_AS"/>
</dbReference>
<dbReference type="GO" id="GO:0006633">
    <property type="term" value="P:fatty acid biosynthetic process"/>
    <property type="evidence" value="ECO:0007669"/>
    <property type="project" value="InterPro"/>
</dbReference>
<sequence length="2569" mass="290361">MDGNEIAIVGIGGKFPGAKNCEEFWRLLKNGENHVKEIPKNRWDVDAFYDEDPGKAGKTYVRRAGLLDGHDEWDNKMFHISDAEAERMDPQQRYTLDCVHMALEDGGIPRRDIHGTDTGVYLGIMNDDYKLGIQGTSEDRSNYAGTGSALSIAANRVSYVFNLNGPSMCVDTACSSSLVAIHLGAQALRNGDCSMAICGGVNGILYPDIFVSLSNSKMLSPTGQCQAFSENADGYARGEGCGIVLLKKLSKAIAEGNKIYAVVYTGINQDGQTVTPITAPSTEQQKALLKTVYKHSKIDPGDIQYVEAHGTGTPRGDPVEANAIGEFFGSYSSKRDKKLKIGSVKTNIGHLESAAGVAGLIKVLLMMANNSFVPSLHSQNLNSKIDFDMYGLEVSTSTEPWISEGEEVACVNSFGFGGTNSHAVIRKYTPIQKSETNPKAAKCRFPFVVSAEDKNSVRKCIAYVIDRLRSEDVKIEDISYTSTVHREFFSYRLLFFPKSVPNLVDKLEACLQSIEGLSPVTRQKNQVIFVFCGVGTTYTGMCSKLINEENIFKETIVKIDEKLSKYTKWSVYDHFQKCEPWDDPFKAHIAIFVCQIALTELWKSWGIEPNAIIGQSVGEVAAAYSAGAITLDCAVKIIYFRSHFLSMKTGGGMAVVWDLDVTHVEHYCVKNGKVAIAVTLSKMACTVSGGIDDITHFKSDIEKRYEGSSVRVLNVKCAYHTDFVEIESLEIERNLEGMTGIRPHTKLVSTVTGKNAEEEDFVSPSYWRRNVRDPVHFYEGILECSLQDAANIFVEIGPNPVLKHHLPNILSTGNNIALSSLTKHHDSDALLSSVAELFARGINPNFKKMFHRRCGLVHLPKYIPNTSKSLYETEERRRKNKGFELKQSSHRFITKDLKSENDFIVNIDEESTPFIFEHLVSKMIVVPGALHAVVALEIGKEISKRPCHTQNASIQFLRLLSLQKRTHVTLKASAQNLSEDTFRVDFKKEMDIIATAIVRQSHTDSEEFIDLKHVDRKQMVMVSDNLYENLAQHGFEYGEKLRILGKAFRCANTFLVDIHLPDRLTEDIEETRIHPVILDGLFQSTAVFAEIEGTGEVRKFLPAGVQKITIIRHPEVNMIAFGERILQTENGDSFNLYLLTKGGSVILRAEGYWNEYIDIPQKKNYRYSTLWGLLPSSKQNDDEVDSNRMILLSDKFWQLDQPYVTSIKIDGNADMDEMIKEIERDKTSSDVIVYLCGVESTDETYTGESVFERAFSNTSALMRFLQRFITLKREIPFFICTFCTQQTENQCCNRDMNISGSELWGFVRCTIKEVAAPKKPSAIRIVDFHSNNSVEECLQTVRRLLAREDILDHSELVVCGNNIYAIEFDVDRRFIGNLQKVRENSIDLNCHVEFGPHRESDSRFTLRKQSVTTLTESDGKQLIQMENFVLHDPLIYPATIKKSEPLYDNAREIFVTFEIEGKLFRPNKNLQNDEKDEAIVVCSPMVAACIQSVPNTNVCSKSDIPFYYRGLLLETLLLLSLSDCIETDVQKTAEVFIIVEKELSREYSILCTLLAEKVHTVRKLSIDGVRDDNWHATVCTNHQHSRKKEPAKDDMIIEHSQIVVLTNLRISDVPKLLKLGTCIRSIVSFGCLLDHNVCYYLYENAPIVELRLVSTEQCLTNAAISKTLPTVLEFLEKYPKEIEYFRELPCSLFKFTDVSVHEHLGRKENKLTVEKDTLFRRDACYVVIGGTTGLGWEIAKFLASCNAGYIASISRRKPDAGTVNEMKTIEEKYGCSFKSFQADVSNDTQIAHAFEAIEAAFKMPLKGIFQGAGVLHDVLLPNMTNAALCEVMKPKILGTWNLHLLSLKHELDYFVMHSSTTSILGNIGQSNYGAGNSFMDSLAHFRRKRGLCAQSINWGTLKVGMAMDAKLEETLSNSGYKYLEKEEIINCLCDALQQNFVQAAYGIFDWHVISKSLSISDAKKFRKLGVHNYGDAVVVHNLTNIDLPIKERKQRIVEIVIDTVSYVFNDAIVVQENTKLSNFHRDSMLVMSFVNHIEDKTGVRLSISFLFSEEASIHAISEYILNITSVDTDNTNKVEQGNEDTYEHSKRVRSQCITPMEKHIYDIYQKNSRDPSLITVIDFEVTKILAEPDIWRSILKSLHAKYIALRTLYKYEKHADSFRVVKKVLESVKDVDLRVVDVEHLTRPMSFCEDNKDFYFDLENNFPLRVYFATDGVKCIIRFILNHIAIDLTSSWLIMQEMKNIGISMRTNLSPTVLPHDSQVRNYESSLKKFYRKLEKDQGILEQFWRNTLPANGCNMSLARDDITLDPFQFRFKRMELDSSKYTKLLEYLKNQNCTLFNFILTAYQILLDSIIRIQRGTSNDTIVVTSTVDLRLHLEDLKTVVMKLTNEIPFCLPRPNHDVSLGTVLRGNQEHIFQCLKNSLLPFGQITANIPSNTFRHIIVYEDLSLLSPLTADEEYSFKVKDIFVGNNNTETTLYIWDRLRKNTILLELGFSTLLISEDFADSLLHKLVRIMDGLMNEPSSLFGDVFSHVVLTNDANHRIPTGPTPADDVTDSEMTRTNINVKP</sequence>
<dbReference type="InterPro" id="IPR049551">
    <property type="entry name" value="PKS_DH_C"/>
</dbReference>
<dbReference type="Gene3D" id="3.10.129.110">
    <property type="entry name" value="Polyketide synthase dehydratase"/>
    <property type="match status" value="1"/>
</dbReference>
<proteinExistence type="predicted"/>
<feature type="active site" description="Proton acceptor; for dehydratase activity" evidence="4">
    <location>
        <position position="918"/>
    </location>
</feature>
<dbReference type="SMART" id="SM00825">
    <property type="entry name" value="PKS_KS"/>
    <property type="match status" value="1"/>
</dbReference>
<evidence type="ECO:0000256" key="5">
    <source>
        <dbReference type="SAM" id="MobiDB-lite"/>
    </source>
</evidence>
<dbReference type="EMBL" id="VSWD01000006">
    <property type="protein sequence ID" value="KAK3100043.1"/>
    <property type="molecule type" value="Genomic_DNA"/>
</dbReference>
<name>A0AA88Y7S2_PINIB</name>
<dbReference type="SUPFAM" id="SSF52777">
    <property type="entry name" value="CoA-dependent acyltransferases"/>
    <property type="match status" value="2"/>
</dbReference>
<dbReference type="Pfam" id="PF16197">
    <property type="entry name" value="KAsynt_C_assoc"/>
    <property type="match status" value="1"/>
</dbReference>
<protein>
    <submittedName>
        <fullName evidence="9">Uncharacterized protein</fullName>
    </submittedName>
</protein>
<dbReference type="InterPro" id="IPR023213">
    <property type="entry name" value="CAT-like_dom_sf"/>
</dbReference>
<dbReference type="InterPro" id="IPR013968">
    <property type="entry name" value="PKS_KR"/>
</dbReference>
<feature type="active site" description="Proton donor; for dehydratase activity" evidence="4">
    <location>
        <position position="1079"/>
    </location>
</feature>
<dbReference type="PROSITE" id="PS00606">
    <property type="entry name" value="KS3_1"/>
    <property type="match status" value="1"/>
</dbReference>
<dbReference type="SUPFAM" id="SSF52151">
    <property type="entry name" value="FabD/lysophospholipase-like"/>
    <property type="match status" value="1"/>
</dbReference>
<feature type="region of interest" description="N-terminal hotdog fold" evidence="4">
    <location>
        <begin position="886"/>
        <end position="1005"/>
    </location>
</feature>
<dbReference type="InterPro" id="IPR057326">
    <property type="entry name" value="KR_dom"/>
</dbReference>
<dbReference type="PROSITE" id="PS52019">
    <property type="entry name" value="PKS_MFAS_DH"/>
    <property type="match status" value="1"/>
</dbReference>
<reference evidence="9" key="1">
    <citation type="submission" date="2019-08" db="EMBL/GenBank/DDBJ databases">
        <title>The improved chromosome-level genome for the pearl oyster Pinctada fucata martensii using PacBio sequencing and Hi-C.</title>
        <authorList>
            <person name="Zheng Z."/>
        </authorList>
    </citation>
    <scope>NUCLEOTIDE SEQUENCE</scope>
    <source>
        <strain evidence="9">ZZ-2019</strain>
        <tissue evidence="9">Adductor muscle</tissue>
    </source>
</reference>
<dbReference type="InterPro" id="IPR016039">
    <property type="entry name" value="Thiolase-like"/>
</dbReference>
<dbReference type="InterPro" id="IPR001227">
    <property type="entry name" value="Ac_transferase_dom_sf"/>
</dbReference>
<evidence type="ECO:0000256" key="1">
    <source>
        <dbReference type="ARBA" id="ARBA00022450"/>
    </source>
</evidence>
<feature type="domain" description="Carrier" evidence="6">
    <location>
        <begin position="1991"/>
        <end position="2068"/>
    </location>
</feature>
<evidence type="ECO:0000259" key="7">
    <source>
        <dbReference type="PROSITE" id="PS52004"/>
    </source>
</evidence>
<comment type="caution">
    <text evidence="9">The sequence shown here is derived from an EMBL/GenBank/DDBJ whole genome shotgun (WGS) entry which is preliminary data.</text>
</comment>
<feature type="region of interest" description="Disordered" evidence="5">
    <location>
        <begin position="2543"/>
        <end position="2569"/>
    </location>
</feature>